<evidence type="ECO:0000313" key="4">
    <source>
        <dbReference type="EMBL" id="GAA4265750.1"/>
    </source>
</evidence>
<dbReference type="Proteomes" id="UP001501594">
    <property type="component" value="Unassembled WGS sequence"/>
</dbReference>
<dbReference type="PANTHER" id="PTHR47572">
    <property type="entry name" value="LIPOPROTEIN-RELATED"/>
    <property type="match status" value="1"/>
</dbReference>
<organism evidence="4 5">
    <name type="scientific">Frondihabitans peucedani</name>
    <dbReference type="NCBI Taxonomy" id="598626"/>
    <lineage>
        <taxon>Bacteria</taxon>
        <taxon>Bacillati</taxon>
        <taxon>Actinomycetota</taxon>
        <taxon>Actinomycetes</taxon>
        <taxon>Micrococcales</taxon>
        <taxon>Microbacteriaceae</taxon>
        <taxon>Frondihabitans</taxon>
    </lineage>
</organism>
<dbReference type="EMBL" id="BAABAU010000001">
    <property type="protein sequence ID" value="GAA4265750.1"/>
    <property type="molecule type" value="Genomic_DNA"/>
</dbReference>
<gene>
    <name evidence="4" type="ORF">GCM10022256_13620</name>
</gene>
<comment type="similarity">
    <text evidence="1">Belongs to the SMP-30/CGR1 family.</text>
</comment>
<evidence type="ECO:0000256" key="2">
    <source>
        <dbReference type="ARBA" id="ARBA00022801"/>
    </source>
</evidence>
<dbReference type="InterPro" id="IPR011042">
    <property type="entry name" value="6-blade_b-propeller_TolB-like"/>
</dbReference>
<accession>A0ABP8E0M3</accession>
<dbReference type="Pfam" id="PF08450">
    <property type="entry name" value="SGL"/>
    <property type="match status" value="1"/>
</dbReference>
<dbReference type="InterPro" id="IPR051262">
    <property type="entry name" value="SMP-30/CGR1_Lactonase"/>
</dbReference>
<reference evidence="5" key="1">
    <citation type="journal article" date="2019" name="Int. J. Syst. Evol. Microbiol.">
        <title>The Global Catalogue of Microorganisms (GCM) 10K type strain sequencing project: providing services to taxonomists for standard genome sequencing and annotation.</title>
        <authorList>
            <consortium name="The Broad Institute Genomics Platform"/>
            <consortium name="The Broad Institute Genome Sequencing Center for Infectious Disease"/>
            <person name="Wu L."/>
            <person name="Ma J."/>
        </authorList>
    </citation>
    <scope>NUCLEOTIDE SEQUENCE [LARGE SCALE GENOMIC DNA]</scope>
    <source>
        <strain evidence="5">JCM 17442</strain>
    </source>
</reference>
<proteinExistence type="inferred from homology"/>
<dbReference type="InterPro" id="IPR013658">
    <property type="entry name" value="SGL"/>
</dbReference>
<keyword evidence="5" id="KW-1185">Reference proteome</keyword>
<dbReference type="RefSeq" id="WP_344794383.1">
    <property type="nucleotide sequence ID" value="NZ_BAABAU010000001.1"/>
</dbReference>
<dbReference type="PANTHER" id="PTHR47572:SF4">
    <property type="entry name" value="LACTONASE DRP35"/>
    <property type="match status" value="1"/>
</dbReference>
<evidence type="ECO:0000259" key="3">
    <source>
        <dbReference type="Pfam" id="PF08450"/>
    </source>
</evidence>
<dbReference type="Gene3D" id="2.120.10.30">
    <property type="entry name" value="TolB, C-terminal domain"/>
    <property type="match status" value="1"/>
</dbReference>
<evidence type="ECO:0000256" key="1">
    <source>
        <dbReference type="ARBA" id="ARBA00008853"/>
    </source>
</evidence>
<feature type="domain" description="SMP-30/Gluconolactonase/LRE-like region" evidence="3">
    <location>
        <begin position="30"/>
        <end position="278"/>
    </location>
</feature>
<sequence>MNDVVTAGLIEAGLIAAEASLDHLSDQSTWAEGPCWIPESQRLRWSDIIGNRVMEWSWETGETVVQLAGAEHANGRILDRNGDVVQCSHGRRRVERVRGDEITSIVSDWQGVRLNSPNDLVVTRDGAVWFTDPDYGLTSPGEGHPGDLEYDDHWVFRIDEATGDYRPVILDADRPNGLVFSPDESILYIADSGTADIRAYDVVNGHRCKDSRIFAKIESGVPDGMRVDEHGNLWSTHRHGVIVFAPDATEIGRIAIPEVTANLCWGGPTGQTLFFTATTGLYRLETLTRDAHLRR</sequence>
<protein>
    <submittedName>
        <fullName evidence="4">SMP-30/gluconolactonase/LRE family protein</fullName>
    </submittedName>
</protein>
<evidence type="ECO:0000313" key="5">
    <source>
        <dbReference type="Proteomes" id="UP001501594"/>
    </source>
</evidence>
<comment type="caution">
    <text evidence="4">The sequence shown here is derived from an EMBL/GenBank/DDBJ whole genome shotgun (WGS) entry which is preliminary data.</text>
</comment>
<name>A0ABP8E0M3_9MICO</name>
<dbReference type="InterPro" id="IPR005511">
    <property type="entry name" value="SMP-30"/>
</dbReference>
<dbReference type="PRINTS" id="PR01790">
    <property type="entry name" value="SMP30FAMILY"/>
</dbReference>
<keyword evidence="2" id="KW-0378">Hydrolase</keyword>
<dbReference type="SUPFAM" id="SSF63829">
    <property type="entry name" value="Calcium-dependent phosphotriesterase"/>
    <property type="match status" value="1"/>
</dbReference>